<keyword evidence="2" id="KW-0805">Transcription regulation</keyword>
<dbReference type="SUPFAM" id="SSF53850">
    <property type="entry name" value="Periplasmic binding protein-like II"/>
    <property type="match status" value="1"/>
</dbReference>
<dbReference type="PANTHER" id="PTHR30537">
    <property type="entry name" value="HTH-TYPE TRANSCRIPTIONAL REGULATOR"/>
    <property type="match status" value="1"/>
</dbReference>
<evidence type="ECO:0000256" key="4">
    <source>
        <dbReference type="ARBA" id="ARBA00023163"/>
    </source>
</evidence>
<dbReference type="Pfam" id="PF03466">
    <property type="entry name" value="LysR_substrate"/>
    <property type="match status" value="1"/>
</dbReference>
<dbReference type="CDD" id="cd08422">
    <property type="entry name" value="PBP2_CrgA_like"/>
    <property type="match status" value="1"/>
</dbReference>
<reference evidence="6 7" key="1">
    <citation type="submission" date="2018-12" db="EMBL/GenBank/DDBJ databases">
        <authorList>
            <person name="Yu L."/>
        </authorList>
    </citation>
    <scope>NUCLEOTIDE SEQUENCE [LARGE SCALE GENOMIC DNA]</scope>
    <source>
        <strain evidence="6 7">11S</strain>
    </source>
</reference>
<evidence type="ECO:0000256" key="1">
    <source>
        <dbReference type="ARBA" id="ARBA00009437"/>
    </source>
</evidence>
<protein>
    <submittedName>
        <fullName evidence="6">LysR family transcriptional regulator</fullName>
    </submittedName>
</protein>
<name>A0A3S0KSP6_9GAMM</name>
<dbReference type="InterPro" id="IPR005119">
    <property type="entry name" value="LysR_subst-bd"/>
</dbReference>
<dbReference type="Proteomes" id="UP000267400">
    <property type="component" value="Unassembled WGS sequence"/>
</dbReference>
<dbReference type="Gene3D" id="3.40.190.290">
    <property type="match status" value="1"/>
</dbReference>
<comment type="similarity">
    <text evidence="1">Belongs to the LysR transcriptional regulatory family.</text>
</comment>
<dbReference type="OrthoDB" id="5723059at2"/>
<dbReference type="InterPro" id="IPR058163">
    <property type="entry name" value="LysR-type_TF_proteobact-type"/>
</dbReference>
<feature type="domain" description="HTH lysR-type" evidence="5">
    <location>
        <begin position="12"/>
        <end position="61"/>
    </location>
</feature>
<dbReference type="InterPro" id="IPR036390">
    <property type="entry name" value="WH_DNA-bd_sf"/>
</dbReference>
<keyword evidence="7" id="KW-1185">Reference proteome</keyword>
<gene>
    <name evidence="6" type="ORF">EKG36_04415</name>
</gene>
<accession>A0A3S0KSP6</accession>
<evidence type="ECO:0000259" key="5">
    <source>
        <dbReference type="PROSITE" id="PS50931"/>
    </source>
</evidence>
<dbReference type="InterPro" id="IPR000847">
    <property type="entry name" value="LysR_HTH_N"/>
</dbReference>
<dbReference type="SUPFAM" id="SSF46785">
    <property type="entry name" value="Winged helix' DNA-binding domain"/>
    <property type="match status" value="1"/>
</dbReference>
<dbReference type="Gene3D" id="1.10.10.10">
    <property type="entry name" value="Winged helix-like DNA-binding domain superfamily/Winged helix DNA-binding domain"/>
    <property type="match status" value="1"/>
</dbReference>
<proteinExistence type="inferred from homology"/>
<evidence type="ECO:0000313" key="6">
    <source>
        <dbReference type="EMBL" id="RTR05994.1"/>
    </source>
</evidence>
<comment type="caution">
    <text evidence="6">The sequence shown here is derived from an EMBL/GenBank/DDBJ whole genome shotgun (WGS) entry which is preliminary data.</text>
</comment>
<evidence type="ECO:0000256" key="3">
    <source>
        <dbReference type="ARBA" id="ARBA00023125"/>
    </source>
</evidence>
<keyword evidence="3" id="KW-0238">DNA-binding</keyword>
<dbReference type="Pfam" id="PF00126">
    <property type="entry name" value="HTH_1"/>
    <property type="match status" value="1"/>
</dbReference>
<dbReference type="PROSITE" id="PS50931">
    <property type="entry name" value="HTH_LYSR"/>
    <property type="match status" value="1"/>
</dbReference>
<organism evidence="6 7">
    <name type="scientific">Halomonas nitroreducens</name>
    <dbReference type="NCBI Taxonomy" id="447425"/>
    <lineage>
        <taxon>Bacteria</taxon>
        <taxon>Pseudomonadati</taxon>
        <taxon>Pseudomonadota</taxon>
        <taxon>Gammaproteobacteria</taxon>
        <taxon>Oceanospirillales</taxon>
        <taxon>Halomonadaceae</taxon>
        <taxon>Halomonas</taxon>
    </lineage>
</organism>
<dbReference type="GO" id="GO:0043565">
    <property type="term" value="F:sequence-specific DNA binding"/>
    <property type="evidence" value="ECO:0007669"/>
    <property type="project" value="TreeGrafter"/>
</dbReference>
<dbReference type="GO" id="GO:0006351">
    <property type="term" value="P:DNA-templated transcription"/>
    <property type="evidence" value="ECO:0007669"/>
    <property type="project" value="TreeGrafter"/>
</dbReference>
<dbReference type="PANTHER" id="PTHR30537:SF5">
    <property type="entry name" value="HTH-TYPE TRANSCRIPTIONAL ACTIVATOR TTDR-RELATED"/>
    <property type="match status" value="1"/>
</dbReference>
<dbReference type="EMBL" id="RXNS01000003">
    <property type="protein sequence ID" value="RTR05994.1"/>
    <property type="molecule type" value="Genomic_DNA"/>
</dbReference>
<dbReference type="InterPro" id="IPR036388">
    <property type="entry name" value="WH-like_DNA-bd_sf"/>
</dbReference>
<sequence>MESRMFDDTALFVHIVKAGSLKEAARVLGLPQATVSRRLKQLEQALSCRLIHRSSHQFTLTHEGEELYGQSAYFVESLEARLAVFQDEVSGSRGKIRVLAPLSLTISTLQSMFTRFLEANPGIELQLELSNELTRFLASGADFALRVGPQEDSELSQVKLGDIPLRVVATPGYLAGLSSPPGTPEDLRACRSIVVTPIARWRLQHRTTGERVEFVPDGARVATNELRVARNFVLDGLGVALLPLTEIRDELESGELVPVLADWQGVSRELFAVWYRRQLLTHRASRLIDHVREECRDLPCLTAAGAPKRETASRH</sequence>
<keyword evidence="4" id="KW-0804">Transcription</keyword>
<dbReference type="GO" id="GO:0003700">
    <property type="term" value="F:DNA-binding transcription factor activity"/>
    <property type="evidence" value="ECO:0007669"/>
    <property type="project" value="InterPro"/>
</dbReference>
<evidence type="ECO:0000256" key="2">
    <source>
        <dbReference type="ARBA" id="ARBA00023015"/>
    </source>
</evidence>
<evidence type="ECO:0000313" key="7">
    <source>
        <dbReference type="Proteomes" id="UP000267400"/>
    </source>
</evidence>
<dbReference type="AlphaFoldDB" id="A0A3S0KSP6"/>